<dbReference type="PROSITE" id="PS50878">
    <property type="entry name" value="RT_POL"/>
    <property type="match status" value="1"/>
</dbReference>
<dbReference type="InterPro" id="IPR052055">
    <property type="entry name" value="Hepadnavirus_pol/RT"/>
</dbReference>
<dbReference type="CDD" id="cd09275">
    <property type="entry name" value="RNase_HI_RT_DIRS1"/>
    <property type="match status" value="1"/>
</dbReference>
<evidence type="ECO:0000259" key="2">
    <source>
        <dbReference type="PROSITE" id="PS50878"/>
    </source>
</evidence>
<dbReference type="InterPro" id="IPR043502">
    <property type="entry name" value="DNA/RNA_pol_sf"/>
</dbReference>
<dbReference type="GO" id="GO:0071897">
    <property type="term" value="P:DNA biosynthetic process"/>
    <property type="evidence" value="ECO:0007669"/>
    <property type="project" value="UniProtKB-ARBA"/>
</dbReference>
<dbReference type="Pfam" id="PF00078">
    <property type="entry name" value="RVT_1"/>
    <property type="match status" value="1"/>
</dbReference>
<dbReference type="Gene3D" id="3.30.70.270">
    <property type="match status" value="1"/>
</dbReference>
<dbReference type="EMBL" id="HBUF01586544">
    <property type="protein sequence ID" value="CAG6772018.1"/>
    <property type="molecule type" value="Transcribed_RNA"/>
</dbReference>
<proteinExistence type="predicted"/>
<reference evidence="3" key="1">
    <citation type="submission" date="2021-05" db="EMBL/GenBank/DDBJ databases">
        <authorList>
            <person name="Alioto T."/>
            <person name="Alioto T."/>
            <person name="Gomez Garrido J."/>
        </authorList>
    </citation>
    <scope>NUCLEOTIDE SEQUENCE</scope>
</reference>
<organism evidence="3">
    <name type="scientific">Cacopsylla melanoneura</name>
    <dbReference type="NCBI Taxonomy" id="428564"/>
    <lineage>
        <taxon>Eukaryota</taxon>
        <taxon>Metazoa</taxon>
        <taxon>Ecdysozoa</taxon>
        <taxon>Arthropoda</taxon>
        <taxon>Hexapoda</taxon>
        <taxon>Insecta</taxon>
        <taxon>Pterygota</taxon>
        <taxon>Neoptera</taxon>
        <taxon>Paraneoptera</taxon>
        <taxon>Hemiptera</taxon>
        <taxon>Sternorrhyncha</taxon>
        <taxon>Psylloidea</taxon>
        <taxon>Psyllidae</taxon>
        <taxon>Psyllinae</taxon>
        <taxon>Cacopsylla</taxon>
    </lineage>
</organism>
<dbReference type="InterPro" id="IPR000477">
    <property type="entry name" value="RT_dom"/>
</dbReference>
<evidence type="ECO:0000313" key="3">
    <source>
        <dbReference type="EMBL" id="CAG6772024.1"/>
    </source>
</evidence>
<protein>
    <submittedName>
        <fullName evidence="3">Enzymatic polyprotein</fullName>
    </submittedName>
</protein>
<feature type="domain" description="Reverse transcriptase" evidence="2">
    <location>
        <begin position="270"/>
        <end position="452"/>
    </location>
</feature>
<dbReference type="PANTHER" id="PTHR33050:SF7">
    <property type="entry name" value="RIBONUCLEASE H"/>
    <property type="match status" value="1"/>
</dbReference>
<dbReference type="EMBL" id="HBUF01586546">
    <property type="protein sequence ID" value="CAG6772024.1"/>
    <property type="molecule type" value="Transcribed_RNA"/>
</dbReference>
<evidence type="ECO:0000256" key="1">
    <source>
        <dbReference type="SAM" id="MobiDB-lite"/>
    </source>
</evidence>
<sequence length="835" mass="94460">MNQRFASPPSDFLLRKQERLLGSITHGLLAQRQAFQKCRESIVSSCPAAAPLIDKFFLEESSEFRQESDALLQFACGKRAEILADRRKAVEPKGSESRRRLRQIPPSSSHLYDEDQLAKWSSVEPAQQRPQKRPAPDANLGSPFQAAKKQRFVSFSANFNFSAPKIFQNVRSKVLRESLPRKECVQGVKSPPSDFDMLGYGGPRGGQLKNFVDQWKMLGAPPQLIPLLQGYSIPFSKEPPFQRLVPPFSRLAITPPSPPMDGEILSLLESGMIVPSREKSGFISPMFLVTKPDGSQRPVFNLKGLNTFLSLKKFRLISHLKVPSFLQRGDFLTKLDLSQAYSHVPIVPRHQRFLSFVYRDKVYQWTCLPFGLASAPQAFAQLTNWVASLLREKGVRVIVYLDDFLVAHQDPATLTVQTELAVQLLSCLGWTVNLKKSQLVPSQSLEFLGITWDMQSHKMCLPPKKVASFTNRVLLLIQSPLWSLKTAQELIGILNFAAFVVPLGRLHLRRIQLASRKLNRLHPYQLVSIPQQALREIEWWGENLSLSSSIHLPLNRVFMSTDASDEAWGAEVMGMYCQGNWSQEQRLWHINKKELFAVRAAIFTNSAVLRNCTIVLQTDNRTVAAYIRKQGGLRSVTLLRETEKLLNLISPWNTHILPFFIPGKLNTTADSLSRGLSPPDWHLSPSIILPIFQRWGVPEIDLFATNRSKVVDRYVSRDPRDPLAVFIDAFSRPWMYNLAWVFPPPPLMPQVLHHLNTASGRYIIVAPRWPKVFWRADLKARTIAPPLVLPELKGHLTDLSSNRPPPQIAELTLEIWLIQGGANKSKNGLKVTGSY</sequence>
<dbReference type="CDD" id="cd03714">
    <property type="entry name" value="RT_DIRS1"/>
    <property type="match status" value="1"/>
</dbReference>
<dbReference type="SUPFAM" id="SSF56672">
    <property type="entry name" value="DNA/RNA polymerases"/>
    <property type="match status" value="1"/>
</dbReference>
<feature type="region of interest" description="Disordered" evidence="1">
    <location>
        <begin position="88"/>
        <end position="142"/>
    </location>
</feature>
<dbReference type="AlphaFoldDB" id="A0A8D9ASL0"/>
<accession>A0A8D9ASL0</accession>
<dbReference type="Gene3D" id="3.10.10.10">
    <property type="entry name" value="HIV Type 1 Reverse Transcriptase, subunit A, domain 1"/>
    <property type="match status" value="1"/>
</dbReference>
<feature type="compositionally biased region" description="Basic and acidic residues" evidence="1">
    <location>
        <begin position="88"/>
        <end position="98"/>
    </location>
</feature>
<dbReference type="EMBL" id="HBUF01586545">
    <property type="protein sequence ID" value="CAG6772021.1"/>
    <property type="molecule type" value="Transcribed_RNA"/>
</dbReference>
<dbReference type="InterPro" id="IPR043128">
    <property type="entry name" value="Rev_trsase/Diguanyl_cyclase"/>
</dbReference>
<name>A0A8D9ASL0_9HEMI</name>
<dbReference type="PANTHER" id="PTHR33050">
    <property type="entry name" value="REVERSE TRANSCRIPTASE DOMAIN-CONTAINING PROTEIN"/>
    <property type="match status" value="1"/>
</dbReference>